<feature type="compositionally biased region" description="Polar residues" evidence="16">
    <location>
        <begin position="17"/>
        <end position="38"/>
    </location>
</feature>
<evidence type="ECO:0000256" key="2">
    <source>
        <dbReference type="ARBA" id="ARBA00004496"/>
    </source>
</evidence>
<feature type="region of interest" description="Disordered" evidence="16">
    <location>
        <begin position="1"/>
        <end position="97"/>
    </location>
</feature>
<evidence type="ECO:0000256" key="4">
    <source>
        <dbReference type="ARBA" id="ARBA00019437"/>
    </source>
</evidence>
<proteinExistence type="inferred from homology"/>
<evidence type="ECO:0000256" key="7">
    <source>
        <dbReference type="ARBA" id="ARBA00022763"/>
    </source>
</evidence>
<gene>
    <name evidence="17" type="ORF">CVLEPA_LOCUS25947</name>
</gene>
<dbReference type="InterPro" id="IPR036465">
    <property type="entry name" value="vWFA_dom_sf"/>
</dbReference>
<reference evidence="17 18" key="1">
    <citation type="submission" date="2024-02" db="EMBL/GenBank/DDBJ databases">
        <authorList>
            <person name="Daric V."/>
            <person name="Darras S."/>
        </authorList>
    </citation>
    <scope>NUCLEOTIDE SEQUENCE [LARGE SCALE GENOMIC DNA]</scope>
</reference>
<keyword evidence="13" id="KW-0131">Cell cycle</keyword>
<evidence type="ECO:0000256" key="11">
    <source>
        <dbReference type="ARBA" id="ARBA00023204"/>
    </source>
</evidence>
<evidence type="ECO:0000256" key="8">
    <source>
        <dbReference type="ARBA" id="ARBA00022776"/>
    </source>
</evidence>
<evidence type="ECO:0000256" key="3">
    <source>
        <dbReference type="ARBA" id="ARBA00010809"/>
    </source>
</evidence>
<dbReference type="PANTHER" id="PTHR15660:SF1">
    <property type="entry name" value="BRISC AND BRCA1-A COMPLEX MEMBER 1"/>
    <property type="match status" value="1"/>
</dbReference>
<keyword evidence="6" id="KW-0132">Cell division</keyword>
<sequence length="345" mass="38627">MADDENICNKADGVEGNSIQNSSNPERNSDLDTSTVPSSIIAHNVTEIQNKETDPNEGDKVDKLTSSQEEDSIKTEIQASSSNASKPKIVLQRHPSASVEPRTLSKVNCNEKIILCVDHSATMFDSQFKRTIQSIKQSSVFHKMIGAIQQFVLTKSHIDKRHEFSLIMMNDDTQLITDFSNQGSEVLFVLQDIANDSQSHMDDSLEISKDFDLSNLFDLISRHFSLPPRPQSAMIPPPYTIRVIFVYGRSHGKLSFCNKQAFSKLTANPYFFVDSIYIHEEPDESNNVTDIFSCICELDTDGSSYILEVGLDGSMSALYNAFAKLLAHPLQRQKQIGNFDFIISE</sequence>
<evidence type="ECO:0000313" key="18">
    <source>
        <dbReference type="Proteomes" id="UP001642483"/>
    </source>
</evidence>
<evidence type="ECO:0000256" key="9">
    <source>
        <dbReference type="ARBA" id="ARBA00022786"/>
    </source>
</evidence>
<keyword evidence="9" id="KW-0833">Ubl conjugation pathway</keyword>
<dbReference type="SUPFAM" id="SSF53300">
    <property type="entry name" value="vWA-like"/>
    <property type="match status" value="1"/>
</dbReference>
<protein>
    <recommendedName>
        <fullName evidence="4">BRISC and BRCA1-A complex member 1</fullName>
    </recommendedName>
    <alternativeName>
        <fullName evidence="14">Mediator of RAP80 interactions and targeting subunit of 40 kDa</fullName>
    </alternativeName>
    <alternativeName>
        <fullName evidence="15">New component of the BRCA1-A complex</fullName>
    </alternativeName>
</protein>
<keyword evidence="5" id="KW-0963">Cytoplasm</keyword>
<keyword evidence="10" id="KW-0156">Chromatin regulator</keyword>
<dbReference type="Proteomes" id="UP001642483">
    <property type="component" value="Unassembled WGS sequence"/>
</dbReference>
<evidence type="ECO:0000256" key="10">
    <source>
        <dbReference type="ARBA" id="ARBA00022853"/>
    </source>
</evidence>
<comment type="subcellular location">
    <subcellularLocation>
        <location evidence="2">Cytoplasm</location>
    </subcellularLocation>
    <subcellularLocation>
        <location evidence="1">Nucleus</location>
    </subcellularLocation>
</comment>
<accession>A0ABP0GMV5</accession>
<comment type="similarity">
    <text evidence="3">Belongs to the BABAM1 family.</text>
</comment>
<keyword evidence="7" id="KW-0227">DNA damage</keyword>
<evidence type="ECO:0000313" key="17">
    <source>
        <dbReference type="EMBL" id="CAK8692698.1"/>
    </source>
</evidence>
<evidence type="ECO:0000256" key="6">
    <source>
        <dbReference type="ARBA" id="ARBA00022618"/>
    </source>
</evidence>
<comment type="caution">
    <text evidence="17">The sequence shown here is derived from an EMBL/GenBank/DDBJ whole genome shotgun (WGS) entry which is preliminary data.</text>
</comment>
<evidence type="ECO:0000256" key="5">
    <source>
        <dbReference type="ARBA" id="ARBA00022490"/>
    </source>
</evidence>
<feature type="compositionally biased region" description="Basic and acidic residues" evidence="16">
    <location>
        <begin position="49"/>
        <end position="63"/>
    </location>
</feature>
<feature type="compositionally biased region" description="Polar residues" evidence="16">
    <location>
        <begin position="75"/>
        <end position="85"/>
    </location>
</feature>
<evidence type="ECO:0000256" key="16">
    <source>
        <dbReference type="SAM" id="MobiDB-lite"/>
    </source>
</evidence>
<dbReference type="CDD" id="cd21502">
    <property type="entry name" value="vWA_BABAM1"/>
    <property type="match status" value="1"/>
</dbReference>
<name>A0ABP0GMV5_CLALP</name>
<evidence type="ECO:0000256" key="14">
    <source>
        <dbReference type="ARBA" id="ARBA00030984"/>
    </source>
</evidence>
<evidence type="ECO:0000256" key="12">
    <source>
        <dbReference type="ARBA" id="ARBA00023242"/>
    </source>
</evidence>
<dbReference type="PANTHER" id="PTHR15660">
    <property type="entry name" value="BRISC AND BRCA1-A COMPLEX MEMBER 1"/>
    <property type="match status" value="1"/>
</dbReference>
<keyword evidence="8" id="KW-0498">Mitosis</keyword>
<evidence type="ECO:0000256" key="13">
    <source>
        <dbReference type="ARBA" id="ARBA00023306"/>
    </source>
</evidence>
<organism evidence="17 18">
    <name type="scientific">Clavelina lepadiformis</name>
    <name type="common">Light-bulb sea squirt</name>
    <name type="synonym">Ascidia lepadiformis</name>
    <dbReference type="NCBI Taxonomy" id="159417"/>
    <lineage>
        <taxon>Eukaryota</taxon>
        <taxon>Metazoa</taxon>
        <taxon>Chordata</taxon>
        <taxon>Tunicata</taxon>
        <taxon>Ascidiacea</taxon>
        <taxon>Aplousobranchia</taxon>
        <taxon>Clavelinidae</taxon>
        <taxon>Clavelina</taxon>
    </lineage>
</organism>
<evidence type="ECO:0000256" key="1">
    <source>
        <dbReference type="ARBA" id="ARBA00004123"/>
    </source>
</evidence>
<keyword evidence="12" id="KW-0539">Nucleus</keyword>
<evidence type="ECO:0000256" key="15">
    <source>
        <dbReference type="ARBA" id="ARBA00031038"/>
    </source>
</evidence>
<keyword evidence="18" id="KW-1185">Reference proteome</keyword>
<keyword evidence="11" id="KW-0234">DNA repair</keyword>
<dbReference type="InterPro" id="IPR026126">
    <property type="entry name" value="BABAM1"/>
</dbReference>
<dbReference type="EMBL" id="CAWYQH010000130">
    <property type="protein sequence ID" value="CAK8692698.1"/>
    <property type="molecule type" value="Genomic_DNA"/>
</dbReference>